<evidence type="ECO:0000313" key="2">
    <source>
        <dbReference type="EMBL" id="KGF55572.1"/>
    </source>
</evidence>
<dbReference type="RefSeq" id="WP_009258011.1">
    <property type="nucleotide sequence ID" value="NZ_KN174163.1"/>
</dbReference>
<dbReference type="HOGENOM" id="CLU_190571_0_0_9"/>
<evidence type="ECO:0000259" key="1">
    <source>
        <dbReference type="Pfam" id="PF12645"/>
    </source>
</evidence>
<reference evidence="2 3" key="1">
    <citation type="submission" date="2011-08" db="EMBL/GenBank/DDBJ databases">
        <title>The Genome Sequence of Clostridium orbiscindens 1_3_50AFAA.</title>
        <authorList>
            <consortium name="The Broad Institute Genome Sequencing Platform"/>
            <person name="Earl A."/>
            <person name="Ward D."/>
            <person name="Feldgarden M."/>
            <person name="Gevers D."/>
            <person name="Daigneault M."/>
            <person name="Strauss J."/>
            <person name="Allen-Vercoe E."/>
            <person name="Young S.K."/>
            <person name="Zeng Q."/>
            <person name="Gargeya S."/>
            <person name="Fitzgerald M."/>
            <person name="Haas B."/>
            <person name="Abouelleil A."/>
            <person name="Alvarado L."/>
            <person name="Arachchi H.M."/>
            <person name="Berlin A."/>
            <person name="Brown A."/>
            <person name="Chapman S.B."/>
            <person name="Chen Z."/>
            <person name="Dunbar C."/>
            <person name="Freedman E."/>
            <person name="Gearin G."/>
            <person name="Gellesch M."/>
            <person name="Goldberg J."/>
            <person name="Griggs A."/>
            <person name="Gujja S."/>
            <person name="Heiman D."/>
            <person name="Howarth C."/>
            <person name="Larson L."/>
            <person name="Lui A."/>
            <person name="MacDonald P.J.P."/>
            <person name="Montmayeur A."/>
            <person name="Murphy C."/>
            <person name="Neiman D."/>
            <person name="Pearson M."/>
            <person name="Priest M."/>
            <person name="Roberts A."/>
            <person name="Saif S."/>
            <person name="Shea T."/>
            <person name="Shenoy N."/>
            <person name="Sisk P."/>
            <person name="Stolte C."/>
            <person name="Sykes S."/>
            <person name="Wortman J."/>
            <person name="Nusbaum C."/>
            <person name="Birren B."/>
        </authorList>
    </citation>
    <scope>NUCLEOTIDE SEQUENCE [LARGE SCALE GENOMIC DNA]</scope>
    <source>
        <strain evidence="2 3">1_3_50AFAA</strain>
    </source>
</reference>
<dbReference type="InterPro" id="IPR024760">
    <property type="entry name" value="HTH_dom_conjug_TS-like"/>
</dbReference>
<dbReference type="InterPro" id="IPR013325">
    <property type="entry name" value="RNA_pol_sigma_r2"/>
</dbReference>
<dbReference type="Proteomes" id="UP000029585">
    <property type="component" value="Unassembled WGS sequence"/>
</dbReference>
<comment type="caution">
    <text evidence="2">The sequence shown here is derived from an EMBL/GenBank/DDBJ whole genome shotgun (WGS) entry which is preliminary data.</text>
</comment>
<keyword evidence="3" id="KW-1185">Reference proteome</keyword>
<dbReference type="PATRIC" id="fig|742738.3.peg.1937"/>
<dbReference type="eggNOG" id="ENOG503092H">
    <property type="taxonomic scope" value="Bacteria"/>
</dbReference>
<evidence type="ECO:0000313" key="3">
    <source>
        <dbReference type="Proteomes" id="UP000029585"/>
    </source>
</evidence>
<dbReference type="GeneID" id="93300299"/>
<dbReference type="Pfam" id="PF12645">
    <property type="entry name" value="HTH_16"/>
    <property type="match status" value="1"/>
</dbReference>
<organism evidence="2 3">
    <name type="scientific">Flavonifractor plautii 1_3_50AFAA</name>
    <dbReference type="NCBI Taxonomy" id="742738"/>
    <lineage>
        <taxon>Bacteria</taxon>
        <taxon>Bacillati</taxon>
        <taxon>Bacillota</taxon>
        <taxon>Clostridia</taxon>
        <taxon>Eubacteriales</taxon>
        <taxon>Oscillospiraceae</taxon>
        <taxon>Flavonifractor</taxon>
    </lineage>
</organism>
<sequence>MIFEQLLFQAKEGDLESITDILNMYRPLLLKYSVIDGRLDEDLYQEQCITLMRAIKLFRI</sequence>
<accession>A0A096CL68</accession>
<dbReference type="EMBL" id="ADLO01000056">
    <property type="protein sequence ID" value="KGF55572.1"/>
    <property type="molecule type" value="Genomic_DNA"/>
</dbReference>
<proteinExistence type="predicted"/>
<dbReference type="GO" id="GO:0003700">
    <property type="term" value="F:DNA-binding transcription factor activity"/>
    <property type="evidence" value="ECO:0007669"/>
    <property type="project" value="InterPro"/>
</dbReference>
<dbReference type="SUPFAM" id="SSF88946">
    <property type="entry name" value="Sigma2 domain of RNA polymerase sigma factors"/>
    <property type="match status" value="1"/>
</dbReference>
<protein>
    <recommendedName>
        <fullName evidence="1">Helix-turn-helix conjugative transposon-like domain-containing protein</fullName>
    </recommendedName>
</protein>
<gene>
    <name evidence="2" type="ORF">HMPREF9460_01885</name>
</gene>
<dbReference type="GO" id="GO:0006352">
    <property type="term" value="P:DNA-templated transcription initiation"/>
    <property type="evidence" value="ECO:0007669"/>
    <property type="project" value="InterPro"/>
</dbReference>
<dbReference type="AlphaFoldDB" id="A0A096CL68"/>
<name>A0A096CL68_FLAPL</name>
<feature type="domain" description="Helix-turn-helix conjugative transposon-like" evidence="1">
    <location>
        <begin position="5"/>
        <end position="59"/>
    </location>
</feature>